<dbReference type="AlphaFoldDB" id="G4SYN2"/>
<sequence>MYSSAKLPLQVQRIYNPSIEEFNKLYAVPGKPVLITGVVSQWKACSLWNPQYFKSLAGERGVPVKRMKNGNYREASSELMTLSEYLALVNNNPVEEDRVYLSEQPVKKILPELVSDYSVPAYIDSKEPLAACYIGSHVYSQIHFHPYGKALLCVVSGRKKVKLFAPDQTQFLYQKYNFSKITDEPVDLEKYPLYANANYYECEVNAGEMLFFPIYWWHGVDTREFTSAVVFFWNDPRRLRWLPPPGIPWHTPLLFEIASWYFKGKAILRKLASYQDRS</sequence>
<name>G4SYN2_META2</name>
<dbReference type="PANTHER" id="PTHR12461:SF105">
    <property type="entry name" value="HYPOXIA-INDUCIBLE FACTOR 1-ALPHA INHIBITOR"/>
    <property type="match status" value="1"/>
</dbReference>
<dbReference type="PANTHER" id="PTHR12461">
    <property type="entry name" value="HYPOXIA-INDUCIBLE FACTOR 1 ALPHA INHIBITOR-RELATED"/>
    <property type="match status" value="1"/>
</dbReference>
<dbReference type="Pfam" id="PF13621">
    <property type="entry name" value="Cupin_8"/>
    <property type="match status" value="1"/>
</dbReference>
<evidence type="ECO:0000313" key="3">
    <source>
        <dbReference type="Proteomes" id="UP000008315"/>
    </source>
</evidence>
<gene>
    <name evidence="2" type="ordered locus">MEALZ_1530</name>
</gene>
<organism evidence="2 3">
    <name type="scientific">Methylotuvimicrobium alcaliphilum (strain DSM 19304 / NCIMB 14124 / VKM B-2133 / 20Z)</name>
    <name type="common">Methylomicrobium alcaliphilum</name>
    <dbReference type="NCBI Taxonomy" id="1091494"/>
    <lineage>
        <taxon>Bacteria</taxon>
        <taxon>Pseudomonadati</taxon>
        <taxon>Pseudomonadota</taxon>
        <taxon>Gammaproteobacteria</taxon>
        <taxon>Methylococcales</taxon>
        <taxon>Methylococcaceae</taxon>
        <taxon>Methylotuvimicrobium</taxon>
    </lineage>
</organism>
<feature type="domain" description="JmjC" evidence="1">
    <location>
        <begin position="93"/>
        <end position="250"/>
    </location>
</feature>
<keyword evidence="3" id="KW-1185">Reference proteome</keyword>
<dbReference type="KEGG" id="mah:MEALZ_1530"/>
<dbReference type="Gene3D" id="2.60.120.650">
    <property type="entry name" value="Cupin"/>
    <property type="match status" value="1"/>
</dbReference>
<dbReference type="STRING" id="1091494.MEALZ_1530"/>
<dbReference type="PATRIC" id="fig|271065.3.peg.1570"/>
<evidence type="ECO:0000313" key="2">
    <source>
        <dbReference type="EMBL" id="CCE23218.1"/>
    </source>
</evidence>
<protein>
    <recommendedName>
        <fullName evidence="1">JmjC domain-containing protein</fullName>
    </recommendedName>
</protein>
<dbReference type="InterPro" id="IPR003347">
    <property type="entry name" value="JmjC_dom"/>
</dbReference>
<dbReference type="Proteomes" id="UP000008315">
    <property type="component" value="Chromosome"/>
</dbReference>
<reference evidence="3" key="1">
    <citation type="journal article" date="2012" name="J. Bacteriol.">
        <title>Genome sequence of the haloalkaliphilic methanotrophic bacterium Methylomicrobium alcaliphilum 20Z.</title>
        <authorList>
            <person name="Vuilleumier S."/>
            <person name="Khmelenina V.N."/>
            <person name="Bringel F."/>
            <person name="Reshetnikov A.S."/>
            <person name="Lajus A."/>
            <person name="Mangenot S."/>
            <person name="Rouy Z."/>
            <person name="Op den Camp H.J."/>
            <person name="Jetten M.S."/>
            <person name="Dispirito A.A."/>
            <person name="Dunfield P."/>
            <person name="Klotz M.G."/>
            <person name="Semrau J.D."/>
            <person name="Stein L.Y."/>
            <person name="Barbe V."/>
            <person name="Medigue C."/>
            <person name="Trotsenko Y.A."/>
            <person name="Kalyuzhnaya M.G."/>
        </authorList>
    </citation>
    <scope>NUCLEOTIDE SEQUENCE [LARGE SCALE GENOMIC DNA]</scope>
    <source>
        <strain evidence="3">DSM 19304 / NCIMB 14124 / VKM B-2133 / 20Z</strain>
    </source>
</reference>
<proteinExistence type="predicted"/>
<dbReference type="EMBL" id="FO082060">
    <property type="protein sequence ID" value="CCE23218.1"/>
    <property type="molecule type" value="Genomic_DNA"/>
</dbReference>
<dbReference type="InterPro" id="IPR041667">
    <property type="entry name" value="Cupin_8"/>
</dbReference>
<dbReference type="PROSITE" id="PS51184">
    <property type="entry name" value="JMJC"/>
    <property type="match status" value="1"/>
</dbReference>
<dbReference type="RefSeq" id="WP_014148012.1">
    <property type="nucleotide sequence ID" value="NC_016112.1"/>
</dbReference>
<dbReference type="SUPFAM" id="SSF51197">
    <property type="entry name" value="Clavaminate synthase-like"/>
    <property type="match status" value="1"/>
</dbReference>
<evidence type="ECO:0000259" key="1">
    <source>
        <dbReference type="PROSITE" id="PS51184"/>
    </source>
</evidence>
<accession>G4SYN2</accession>
<dbReference type="HOGENOM" id="CLU_016785_3_3_6"/>